<dbReference type="AlphaFoldDB" id="A0A0A9E3C3"/>
<evidence type="ECO:0000256" key="1">
    <source>
        <dbReference type="SAM" id="MobiDB-lite"/>
    </source>
</evidence>
<dbReference type="EMBL" id="GBRH01202621">
    <property type="protein sequence ID" value="JAD95274.1"/>
    <property type="molecule type" value="Transcribed_RNA"/>
</dbReference>
<reference evidence="2" key="2">
    <citation type="journal article" date="2015" name="Data Brief">
        <title>Shoot transcriptome of the giant reed, Arundo donax.</title>
        <authorList>
            <person name="Barrero R.A."/>
            <person name="Guerrero F.D."/>
            <person name="Moolhuijzen P."/>
            <person name="Goolsby J.A."/>
            <person name="Tidwell J."/>
            <person name="Bellgard S.E."/>
            <person name="Bellgard M.I."/>
        </authorList>
    </citation>
    <scope>NUCLEOTIDE SEQUENCE</scope>
    <source>
        <tissue evidence="2">Shoot tissue taken approximately 20 cm above the soil surface</tissue>
    </source>
</reference>
<accession>A0A0A9E3C3</accession>
<organism evidence="2">
    <name type="scientific">Arundo donax</name>
    <name type="common">Giant reed</name>
    <name type="synonym">Donax arundinaceus</name>
    <dbReference type="NCBI Taxonomy" id="35708"/>
    <lineage>
        <taxon>Eukaryota</taxon>
        <taxon>Viridiplantae</taxon>
        <taxon>Streptophyta</taxon>
        <taxon>Embryophyta</taxon>
        <taxon>Tracheophyta</taxon>
        <taxon>Spermatophyta</taxon>
        <taxon>Magnoliopsida</taxon>
        <taxon>Liliopsida</taxon>
        <taxon>Poales</taxon>
        <taxon>Poaceae</taxon>
        <taxon>PACMAD clade</taxon>
        <taxon>Arundinoideae</taxon>
        <taxon>Arundineae</taxon>
        <taxon>Arundo</taxon>
    </lineage>
</organism>
<proteinExistence type="predicted"/>
<feature type="compositionally biased region" description="Low complexity" evidence="1">
    <location>
        <begin position="1"/>
        <end position="15"/>
    </location>
</feature>
<name>A0A0A9E3C3_ARUDO</name>
<feature type="region of interest" description="Disordered" evidence="1">
    <location>
        <begin position="1"/>
        <end position="23"/>
    </location>
</feature>
<reference evidence="2" key="1">
    <citation type="submission" date="2014-09" db="EMBL/GenBank/DDBJ databases">
        <authorList>
            <person name="Magalhaes I.L.F."/>
            <person name="Oliveira U."/>
            <person name="Santos F.R."/>
            <person name="Vidigal T.H.D.A."/>
            <person name="Brescovit A.D."/>
            <person name="Santos A.J."/>
        </authorList>
    </citation>
    <scope>NUCLEOTIDE SEQUENCE</scope>
    <source>
        <tissue evidence="2">Shoot tissue taken approximately 20 cm above the soil surface</tissue>
    </source>
</reference>
<protein>
    <submittedName>
        <fullName evidence="2">Pco087551</fullName>
    </submittedName>
</protein>
<sequence>MSAPRAARASGWSGRSPRRRRWR</sequence>
<evidence type="ECO:0000313" key="2">
    <source>
        <dbReference type="EMBL" id="JAD95274.1"/>
    </source>
</evidence>